<comment type="caution">
    <text evidence="2">The sequence shown here is derived from an EMBL/GenBank/DDBJ whole genome shotgun (WGS) entry which is preliminary data.</text>
</comment>
<proteinExistence type="predicted"/>
<dbReference type="EMBL" id="WHWC01000009">
    <property type="protein sequence ID" value="KAG8376504.1"/>
    <property type="molecule type" value="Genomic_DNA"/>
</dbReference>
<keyword evidence="3" id="KW-1185">Reference proteome</keyword>
<dbReference type="Proteomes" id="UP000826271">
    <property type="component" value="Unassembled WGS sequence"/>
</dbReference>
<dbReference type="InterPro" id="IPR006598">
    <property type="entry name" value="CAP10"/>
</dbReference>
<gene>
    <name evidence="2" type="ORF">BUALT_Bualt09G0070300</name>
</gene>
<protein>
    <recommendedName>
        <fullName evidence="1">Glycosyl transferase CAP10 domain-containing protein</fullName>
    </recommendedName>
</protein>
<reference evidence="2" key="1">
    <citation type="submission" date="2019-10" db="EMBL/GenBank/DDBJ databases">
        <authorList>
            <person name="Zhang R."/>
            <person name="Pan Y."/>
            <person name="Wang J."/>
            <person name="Ma R."/>
            <person name="Yu S."/>
        </authorList>
    </citation>
    <scope>NUCLEOTIDE SEQUENCE</scope>
    <source>
        <strain evidence="2">LA-IB0</strain>
        <tissue evidence="2">Leaf</tissue>
    </source>
</reference>
<dbReference type="InterPro" id="IPR051091">
    <property type="entry name" value="O-Glucosyltr/Glycosyltrsf_90"/>
</dbReference>
<feature type="domain" description="Glycosyl transferase CAP10" evidence="1">
    <location>
        <begin position="1"/>
        <end position="76"/>
    </location>
</feature>
<dbReference type="PANTHER" id="PTHR12203">
    <property type="entry name" value="KDEL LYS-ASP-GLU-LEU CONTAINING - RELATED"/>
    <property type="match status" value="1"/>
</dbReference>
<organism evidence="2 3">
    <name type="scientific">Buddleja alternifolia</name>
    <dbReference type="NCBI Taxonomy" id="168488"/>
    <lineage>
        <taxon>Eukaryota</taxon>
        <taxon>Viridiplantae</taxon>
        <taxon>Streptophyta</taxon>
        <taxon>Embryophyta</taxon>
        <taxon>Tracheophyta</taxon>
        <taxon>Spermatophyta</taxon>
        <taxon>Magnoliopsida</taxon>
        <taxon>eudicotyledons</taxon>
        <taxon>Gunneridae</taxon>
        <taxon>Pentapetalae</taxon>
        <taxon>asterids</taxon>
        <taxon>lamiids</taxon>
        <taxon>Lamiales</taxon>
        <taxon>Scrophulariaceae</taxon>
        <taxon>Buddlejeae</taxon>
        <taxon>Buddleja</taxon>
    </lineage>
</organism>
<dbReference type="PANTHER" id="PTHR12203:SF99">
    <property type="entry name" value="OS04G0534100 PROTEIN"/>
    <property type="match status" value="1"/>
</dbReference>
<accession>A0AAV6X8P7</accession>
<evidence type="ECO:0000259" key="1">
    <source>
        <dbReference type="Pfam" id="PF05686"/>
    </source>
</evidence>
<name>A0AAV6X8P7_9LAMI</name>
<dbReference type="Pfam" id="PF05686">
    <property type="entry name" value="Glyco_transf_90"/>
    <property type="match status" value="1"/>
</dbReference>
<evidence type="ECO:0000313" key="3">
    <source>
        <dbReference type="Proteomes" id="UP000826271"/>
    </source>
</evidence>
<dbReference type="AlphaFoldDB" id="A0AAV6X8P7"/>
<evidence type="ECO:0000313" key="2">
    <source>
        <dbReference type="EMBL" id="KAG8376504.1"/>
    </source>
</evidence>
<sequence>MVERANKTANYRLVVLNGRAYLETYDKGFQTRDTFMLWGILQLLRWYPGNVPDLDMMFDCVDWPVIKSSDYQGPQARSRLHSLDIVAMIKHLILYFLIGHFGKDVVASEHISDVEIIKESVASTKEPKQLTGG</sequence>